<dbReference type="Gene3D" id="3.60.160.10">
    <property type="entry name" value="Mitochondrial biogenesis AIM24"/>
    <property type="match status" value="1"/>
</dbReference>
<dbReference type="InterPro" id="IPR016031">
    <property type="entry name" value="Trp_RNA-bd_attenuator-like_dom"/>
</dbReference>
<dbReference type="AlphaFoldDB" id="A0AAX4FX58"/>
<name>A0AAX4FX58_9EURY</name>
<dbReference type="PANTHER" id="PTHR43657:SF1">
    <property type="entry name" value="ALTERED INHERITANCE OF MITOCHONDRIA PROTEIN 24, MITOCHONDRIAL"/>
    <property type="match status" value="1"/>
</dbReference>
<dbReference type="RefSeq" id="WP_318622284.1">
    <property type="nucleotide sequence ID" value="NZ_CP137642.1"/>
</dbReference>
<dbReference type="Pfam" id="PF01987">
    <property type="entry name" value="AIM24"/>
    <property type="match status" value="1"/>
</dbReference>
<accession>A0AAX4FX58</accession>
<dbReference type="GeneID" id="85732340"/>
<protein>
    <submittedName>
        <fullName evidence="1">TIGR00266 family protein</fullName>
    </submittedName>
</protein>
<dbReference type="SUPFAM" id="SSF51219">
    <property type="entry name" value="TRAP-like"/>
    <property type="match status" value="1"/>
</dbReference>
<reference evidence="1 2" key="1">
    <citation type="submission" date="2023-10" db="EMBL/GenBank/DDBJ databases">
        <title>The complete genome sequence of Methanoculleus receptaculi DSM 18860.</title>
        <authorList>
            <person name="Lai S.-J."/>
            <person name="You Y.-T."/>
            <person name="Chen S.-C."/>
        </authorList>
    </citation>
    <scope>NUCLEOTIDE SEQUENCE [LARGE SCALE GENOMIC DNA]</scope>
    <source>
        <strain evidence="1 2">DSM 18860</strain>
    </source>
</reference>
<dbReference type="Proteomes" id="UP001305652">
    <property type="component" value="Chromosome"/>
</dbReference>
<evidence type="ECO:0000313" key="1">
    <source>
        <dbReference type="EMBL" id="WOX58452.1"/>
    </source>
</evidence>
<dbReference type="EMBL" id="CP137642">
    <property type="protein sequence ID" value="WOX58452.1"/>
    <property type="molecule type" value="Genomic_DNA"/>
</dbReference>
<keyword evidence="2" id="KW-1185">Reference proteome</keyword>
<organism evidence="1 2">
    <name type="scientific">Methanoculleus receptaculi</name>
    <dbReference type="NCBI Taxonomy" id="394967"/>
    <lineage>
        <taxon>Archaea</taxon>
        <taxon>Methanobacteriati</taxon>
        <taxon>Methanobacteriota</taxon>
        <taxon>Stenosarchaea group</taxon>
        <taxon>Methanomicrobia</taxon>
        <taxon>Methanomicrobiales</taxon>
        <taxon>Methanomicrobiaceae</taxon>
        <taxon>Methanoculleus</taxon>
    </lineage>
</organism>
<dbReference type="InterPro" id="IPR002838">
    <property type="entry name" value="AIM24"/>
</dbReference>
<dbReference type="InterPro" id="IPR036983">
    <property type="entry name" value="AIM24_sf"/>
</dbReference>
<dbReference type="KEGG" id="mrc:R6Y96_04245"/>
<evidence type="ECO:0000313" key="2">
    <source>
        <dbReference type="Proteomes" id="UP001305652"/>
    </source>
</evidence>
<gene>
    <name evidence="1" type="ORF">R6Y96_04245</name>
</gene>
<proteinExistence type="predicted"/>
<sequence>MHYEITGDNLQMVTIRLAPGESVCAEAGAMVNMSGNMKMTTNVKGGLFKGLKRVVTGESLFMTEFTPEKGEGFVAFAGNVPGKIFTLDLDGREFIAQKDAFLCSEPGIDLDIAFTKKLRAGAFGGEGFILQRLSGSGKAFLHCCGDIKEMMLGEGEVIRVETGLVVGFDSTVDYSIALAGGVKTVLFGGEGLFLTTLTGPGRVILQSMDLAKLASALSPFLPTQNSSGR</sequence>
<dbReference type="PANTHER" id="PTHR43657">
    <property type="entry name" value="TRYPTOPHAN RNA-BINDING ATTENUATOR PROTEIN-LIKE PROTEIN"/>
    <property type="match status" value="1"/>
</dbReference>
<dbReference type="NCBIfam" id="TIGR00266">
    <property type="entry name" value="TIGR00266 family protein"/>
    <property type="match status" value="1"/>
</dbReference>